<reference evidence="1" key="2">
    <citation type="submission" date="2018-03" db="EMBL/GenBank/DDBJ databases">
        <title>The Triticum urartu genome reveals the dynamic nature of wheat genome evolution.</title>
        <authorList>
            <person name="Ling H."/>
            <person name="Ma B."/>
            <person name="Shi X."/>
            <person name="Liu H."/>
            <person name="Dong L."/>
            <person name="Sun H."/>
            <person name="Cao Y."/>
            <person name="Gao Q."/>
            <person name="Zheng S."/>
            <person name="Li Y."/>
            <person name="Yu Y."/>
            <person name="Du H."/>
            <person name="Qi M."/>
            <person name="Li Y."/>
            <person name="Yu H."/>
            <person name="Cui Y."/>
            <person name="Wang N."/>
            <person name="Chen C."/>
            <person name="Wu H."/>
            <person name="Zhao Y."/>
            <person name="Zhang J."/>
            <person name="Li Y."/>
            <person name="Zhou W."/>
            <person name="Zhang B."/>
            <person name="Hu W."/>
            <person name="Eijk M."/>
            <person name="Tang J."/>
            <person name="Witsenboer H."/>
            <person name="Zhao S."/>
            <person name="Li Z."/>
            <person name="Zhang A."/>
            <person name="Wang D."/>
            <person name="Liang C."/>
        </authorList>
    </citation>
    <scope>NUCLEOTIDE SEQUENCE [LARGE SCALE GENOMIC DNA]</scope>
    <source>
        <strain evidence="1">cv. G1812</strain>
    </source>
</reference>
<name>A0A8R7V6F9_TRIUA</name>
<proteinExistence type="predicted"/>
<reference evidence="1" key="3">
    <citation type="submission" date="2022-06" db="UniProtKB">
        <authorList>
            <consortium name="EnsemblPlants"/>
        </authorList>
    </citation>
    <scope>IDENTIFICATION</scope>
</reference>
<sequence>MVDLSNHTQFMLELFFALVYVCQPFHCYCPLVFQDPLVHKTRCAPPNLTLELPSCSLQLLVSISPEVVGYHLIANLSWPYSC</sequence>
<dbReference type="AlphaFoldDB" id="A0A8R7V6F9"/>
<dbReference type="Gramene" id="TuG1812G0700004082.01.T01">
    <property type="protein sequence ID" value="TuG1812G0700004082.01.T01.cds407884"/>
    <property type="gene ID" value="TuG1812G0700004082.01"/>
</dbReference>
<gene>
    <name evidence="1" type="primary">LOC125522491</name>
</gene>
<evidence type="ECO:0000313" key="1">
    <source>
        <dbReference type="EnsemblPlants" id="TuG1812G0700004082.01.T01.cds407884"/>
    </source>
</evidence>
<dbReference type="EnsemblPlants" id="TuG1812G0700004082.01.T01">
    <property type="protein sequence ID" value="TuG1812G0700004082.01.T01.cds407884"/>
    <property type="gene ID" value="TuG1812G0700004082.01"/>
</dbReference>
<reference evidence="2" key="1">
    <citation type="journal article" date="2013" name="Nature">
        <title>Draft genome of the wheat A-genome progenitor Triticum urartu.</title>
        <authorList>
            <person name="Ling H.Q."/>
            <person name="Zhao S."/>
            <person name="Liu D."/>
            <person name="Wang J."/>
            <person name="Sun H."/>
            <person name="Zhang C."/>
            <person name="Fan H."/>
            <person name="Li D."/>
            <person name="Dong L."/>
            <person name="Tao Y."/>
            <person name="Gao C."/>
            <person name="Wu H."/>
            <person name="Li Y."/>
            <person name="Cui Y."/>
            <person name="Guo X."/>
            <person name="Zheng S."/>
            <person name="Wang B."/>
            <person name="Yu K."/>
            <person name="Liang Q."/>
            <person name="Yang W."/>
            <person name="Lou X."/>
            <person name="Chen J."/>
            <person name="Feng M."/>
            <person name="Jian J."/>
            <person name="Zhang X."/>
            <person name="Luo G."/>
            <person name="Jiang Y."/>
            <person name="Liu J."/>
            <person name="Wang Z."/>
            <person name="Sha Y."/>
            <person name="Zhang B."/>
            <person name="Wu H."/>
            <person name="Tang D."/>
            <person name="Shen Q."/>
            <person name="Xue P."/>
            <person name="Zou S."/>
            <person name="Wang X."/>
            <person name="Liu X."/>
            <person name="Wang F."/>
            <person name="Yang Y."/>
            <person name="An X."/>
            <person name="Dong Z."/>
            <person name="Zhang K."/>
            <person name="Zhang X."/>
            <person name="Luo M.C."/>
            <person name="Dvorak J."/>
            <person name="Tong Y."/>
            <person name="Wang J."/>
            <person name="Yang H."/>
            <person name="Li Z."/>
            <person name="Wang D."/>
            <person name="Zhang A."/>
            <person name="Wang J."/>
        </authorList>
    </citation>
    <scope>NUCLEOTIDE SEQUENCE</scope>
    <source>
        <strain evidence="2">cv. G1812</strain>
    </source>
</reference>
<accession>A0A8R7V6F9</accession>
<protein>
    <submittedName>
        <fullName evidence="1">Uncharacterized protein</fullName>
    </submittedName>
</protein>
<evidence type="ECO:0000313" key="2">
    <source>
        <dbReference type="Proteomes" id="UP000015106"/>
    </source>
</evidence>
<organism evidence="1 2">
    <name type="scientific">Triticum urartu</name>
    <name type="common">Red wild einkorn</name>
    <name type="synonym">Crithodium urartu</name>
    <dbReference type="NCBI Taxonomy" id="4572"/>
    <lineage>
        <taxon>Eukaryota</taxon>
        <taxon>Viridiplantae</taxon>
        <taxon>Streptophyta</taxon>
        <taxon>Embryophyta</taxon>
        <taxon>Tracheophyta</taxon>
        <taxon>Spermatophyta</taxon>
        <taxon>Magnoliopsida</taxon>
        <taxon>Liliopsida</taxon>
        <taxon>Poales</taxon>
        <taxon>Poaceae</taxon>
        <taxon>BOP clade</taxon>
        <taxon>Pooideae</taxon>
        <taxon>Triticodae</taxon>
        <taxon>Triticeae</taxon>
        <taxon>Triticinae</taxon>
        <taxon>Triticum</taxon>
    </lineage>
</organism>
<dbReference type="Proteomes" id="UP000015106">
    <property type="component" value="Chromosome 7"/>
</dbReference>
<keyword evidence="2" id="KW-1185">Reference proteome</keyword>